<comment type="caution">
    <text evidence="4">The sequence shown here is derived from an EMBL/GenBank/DDBJ whole genome shotgun (WGS) entry which is preliminary data.</text>
</comment>
<organism evidence="4 5">
    <name type="scientific">Ornithinimicrobium kibberense</name>
    <dbReference type="NCBI Taxonomy" id="282060"/>
    <lineage>
        <taxon>Bacteria</taxon>
        <taxon>Bacillati</taxon>
        <taxon>Actinomycetota</taxon>
        <taxon>Actinomycetes</taxon>
        <taxon>Micrococcales</taxon>
        <taxon>Ornithinimicrobiaceae</taxon>
        <taxon>Ornithinimicrobium</taxon>
    </lineage>
</organism>
<dbReference type="Proteomes" id="UP001589613">
    <property type="component" value="Unassembled WGS sequence"/>
</dbReference>
<gene>
    <name evidence="4" type="ORF">ACFFN0_07190</name>
</gene>
<dbReference type="InterPro" id="IPR027417">
    <property type="entry name" value="P-loop_NTPase"/>
</dbReference>
<evidence type="ECO:0000313" key="5">
    <source>
        <dbReference type="Proteomes" id="UP001589613"/>
    </source>
</evidence>
<evidence type="ECO:0000256" key="3">
    <source>
        <dbReference type="SAM" id="MobiDB-lite"/>
    </source>
</evidence>
<dbReference type="RefSeq" id="WP_141338196.1">
    <property type="nucleotide sequence ID" value="NZ_JBHMAX010000014.1"/>
</dbReference>
<dbReference type="EMBL" id="JBHMAX010000014">
    <property type="protein sequence ID" value="MFB9731822.1"/>
    <property type="molecule type" value="Genomic_DNA"/>
</dbReference>
<feature type="compositionally biased region" description="Basic and acidic residues" evidence="3">
    <location>
        <begin position="185"/>
        <end position="203"/>
    </location>
</feature>
<dbReference type="PANTHER" id="PTHR43384">
    <property type="entry name" value="SEPTUM SITE-DETERMINING PROTEIN MIND HOMOLOG, CHLOROPLASTIC-RELATED"/>
    <property type="match status" value="1"/>
</dbReference>
<dbReference type="InterPro" id="IPR050625">
    <property type="entry name" value="ParA/MinD_ATPase"/>
</dbReference>
<dbReference type="SUPFAM" id="SSF52540">
    <property type="entry name" value="P-loop containing nucleoside triphosphate hydrolases"/>
    <property type="match status" value="1"/>
</dbReference>
<feature type="region of interest" description="Disordered" evidence="3">
    <location>
        <begin position="119"/>
        <end position="233"/>
    </location>
</feature>
<keyword evidence="1" id="KW-0547">Nucleotide-binding</keyword>
<evidence type="ECO:0000256" key="1">
    <source>
        <dbReference type="ARBA" id="ARBA00022741"/>
    </source>
</evidence>
<accession>A0ABV5V1Z3</accession>
<dbReference type="Gene3D" id="3.40.50.300">
    <property type="entry name" value="P-loop containing nucleotide triphosphate hydrolases"/>
    <property type="match status" value="1"/>
</dbReference>
<dbReference type="PANTHER" id="PTHR43384:SF6">
    <property type="entry name" value="SEPTUM SITE-DETERMINING PROTEIN MIND HOMOLOG, CHLOROPLASTIC"/>
    <property type="match status" value="1"/>
</dbReference>
<evidence type="ECO:0000256" key="2">
    <source>
        <dbReference type="ARBA" id="ARBA00022840"/>
    </source>
</evidence>
<reference evidence="4 5" key="1">
    <citation type="submission" date="2024-09" db="EMBL/GenBank/DDBJ databases">
        <authorList>
            <person name="Sun Q."/>
            <person name="Mori K."/>
        </authorList>
    </citation>
    <scope>NUCLEOTIDE SEQUENCE [LARGE SCALE GENOMIC DNA]</scope>
    <source>
        <strain evidence="4 5">JCM 12763</strain>
    </source>
</reference>
<protein>
    <submittedName>
        <fullName evidence="4">CpaE family protein</fullName>
    </submittedName>
</protein>
<keyword evidence="5" id="KW-1185">Reference proteome</keyword>
<evidence type="ECO:0000313" key="4">
    <source>
        <dbReference type="EMBL" id="MFB9731822.1"/>
    </source>
</evidence>
<proteinExistence type="predicted"/>
<name>A0ABV5V1Z3_9MICO</name>
<keyword evidence="2" id="KW-0067">ATP-binding</keyword>
<sequence>MTQPLVTAVAPRWEVGLAGTLSRSSRVRVVRRCADVAELLGVVAAGVGRVAVVSSDLRGLDRSVVDALEDQDVLVLGVHPPDDEAAERLLRRWGVAVTVHADADTAALDGALVALLDPPGPAATRTPGQGRSPAIPAAGSADAGVGESTPEGDPPPARPTPALRGGRPREEGPDDAGSVVAGSDDAARPAGHEDGWAMDRPVADGDLDDGDGADGPGADEGAGPKERTGPDEGEVVVVWGPVGSSGRSTVAANLAAELADPLQPAVLVDADTYGASQAQLLAVLDEVPGVAAAARAADQGQLDRETLARLAPEVRPGLRLLTGLPRADRWPELRDVALADVLAQCRRLARWTVVDVAPPLEQDEELSFDTLAPRRNGAALTALEAADRVVVVGTADPVGLQRLVRGLDELAGHTVAPRSVVVTRVRPGPVGPDPGRRIQETLTRFAGTGPVHLVPEDQDALDAALLHGRLLAEVRPRSAARTALLGLADAVAGREPQSRRERAAGRSRGWLSRRLAPA</sequence>